<feature type="domain" description="EF-hand" evidence="5">
    <location>
        <begin position="85"/>
        <end position="120"/>
    </location>
</feature>
<dbReference type="EMBL" id="CAMAPE010000006">
    <property type="protein sequence ID" value="CAH9070643.1"/>
    <property type="molecule type" value="Genomic_DNA"/>
</dbReference>
<keyword evidence="4" id="KW-0106">Calcium</keyword>
<dbReference type="InterPro" id="IPR050230">
    <property type="entry name" value="CALM/Myosin/TropC-like"/>
</dbReference>
<dbReference type="SUPFAM" id="SSF47473">
    <property type="entry name" value="EF-hand"/>
    <property type="match status" value="1"/>
</dbReference>
<evidence type="ECO:0000313" key="7">
    <source>
        <dbReference type="Proteomes" id="UP001152484"/>
    </source>
</evidence>
<dbReference type="InterPro" id="IPR011992">
    <property type="entry name" value="EF-hand-dom_pair"/>
</dbReference>
<dbReference type="PROSITE" id="PS50222">
    <property type="entry name" value="EF_HAND_2"/>
    <property type="match status" value="4"/>
</dbReference>
<comment type="caution">
    <text evidence="6">The sequence shown here is derived from an EMBL/GenBank/DDBJ whole genome shotgun (WGS) entry which is preliminary data.</text>
</comment>
<evidence type="ECO:0000259" key="5">
    <source>
        <dbReference type="PROSITE" id="PS50222"/>
    </source>
</evidence>
<dbReference type="InterPro" id="IPR002048">
    <property type="entry name" value="EF_hand_dom"/>
</dbReference>
<evidence type="ECO:0000256" key="1">
    <source>
        <dbReference type="ARBA" id="ARBA00009763"/>
    </source>
</evidence>
<dbReference type="Proteomes" id="UP001152484">
    <property type="component" value="Unassembled WGS sequence"/>
</dbReference>
<dbReference type="OrthoDB" id="26525at2759"/>
<feature type="domain" description="EF-hand" evidence="5">
    <location>
        <begin position="12"/>
        <end position="47"/>
    </location>
</feature>
<feature type="domain" description="EF-hand" evidence="5">
    <location>
        <begin position="48"/>
        <end position="83"/>
    </location>
</feature>
<dbReference type="GO" id="GO:0005509">
    <property type="term" value="F:calcium ion binding"/>
    <property type="evidence" value="ECO:0007669"/>
    <property type="project" value="InterPro"/>
</dbReference>
<dbReference type="Pfam" id="PF13499">
    <property type="entry name" value="EF-hand_7"/>
    <property type="match status" value="2"/>
</dbReference>
<evidence type="ECO:0000256" key="2">
    <source>
        <dbReference type="ARBA" id="ARBA00022481"/>
    </source>
</evidence>
<accession>A0A9P0YNR2</accession>
<reference evidence="6" key="1">
    <citation type="submission" date="2022-07" db="EMBL/GenBank/DDBJ databases">
        <authorList>
            <person name="Macas J."/>
            <person name="Novak P."/>
            <person name="Neumann P."/>
        </authorList>
    </citation>
    <scope>NUCLEOTIDE SEQUENCE</scope>
</reference>
<evidence type="ECO:0000313" key="6">
    <source>
        <dbReference type="EMBL" id="CAH9070643.1"/>
    </source>
</evidence>
<gene>
    <name evidence="6" type="ORF">CEURO_LOCUS3718</name>
</gene>
<evidence type="ECO:0000256" key="3">
    <source>
        <dbReference type="ARBA" id="ARBA00022737"/>
    </source>
</evidence>
<organism evidence="6 7">
    <name type="scientific">Cuscuta europaea</name>
    <name type="common">European dodder</name>
    <dbReference type="NCBI Taxonomy" id="41803"/>
    <lineage>
        <taxon>Eukaryota</taxon>
        <taxon>Viridiplantae</taxon>
        <taxon>Streptophyta</taxon>
        <taxon>Embryophyta</taxon>
        <taxon>Tracheophyta</taxon>
        <taxon>Spermatophyta</taxon>
        <taxon>Magnoliopsida</taxon>
        <taxon>eudicotyledons</taxon>
        <taxon>Gunneridae</taxon>
        <taxon>Pentapetalae</taxon>
        <taxon>asterids</taxon>
        <taxon>lamiids</taxon>
        <taxon>Solanales</taxon>
        <taxon>Convolvulaceae</taxon>
        <taxon>Cuscuteae</taxon>
        <taxon>Cuscuta</taxon>
        <taxon>Cuscuta subgen. Cuscuta</taxon>
    </lineage>
</organism>
<protein>
    <recommendedName>
        <fullName evidence="5">EF-hand domain-containing protein</fullName>
    </recommendedName>
</protein>
<dbReference type="PROSITE" id="PS00018">
    <property type="entry name" value="EF_HAND_1"/>
    <property type="match status" value="4"/>
</dbReference>
<dbReference type="PANTHER" id="PTHR23048:SF59">
    <property type="entry name" value="EF-HAND SUPERFAMILY PROTEIN"/>
    <property type="match status" value="1"/>
</dbReference>
<dbReference type="AlphaFoldDB" id="A0A9P0YNR2"/>
<comment type="similarity">
    <text evidence="1">Belongs to the calmodulin family.</text>
</comment>
<feature type="domain" description="EF-hand" evidence="5">
    <location>
        <begin position="121"/>
        <end position="156"/>
    </location>
</feature>
<dbReference type="SMART" id="SM00054">
    <property type="entry name" value="EFh"/>
    <property type="match status" value="4"/>
</dbReference>
<dbReference type="Gene3D" id="1.10.238.10">
    <property type="entry name" value="EF-hand"/>
    <property type="match status" value="3"/>
</dbReference>
<evidence type="ECO:0000256" key="4">
    <source>
        <dbReference type="ARBA" id="ARBA00022837"/>
    </source>
</evidence>
<feature type="non-terminal residue" evidence="6">
    <location>
        <position position="1"/>
    </location>
</feature>
<dbReference type="InterPro" id="IPR018247">
    <property type="entry name" value="EF_Hand_1_Ca_BS"/>
</dbReference>
<keyword evidence="3" id="KW-0677">Repeat</keyword>
<name>A0A9P0YNR2_CUSEU</name>
<proteinExistence type="inferred from homology"/>
<dbReference type="FunFam" id="1.10.238.10:FF:000003">
    <property type="entry name" value="Calmodulin A"/>
    <property type="match status" value="1"/>
</dbReference>
<sequence length="169" mass="19197">MVVNHHLQMSEDEKAKYEEAFKIIDKDGNGKVNSQELEKVMSSLGQSLTEAEVKEMIKQVDKNGSGTVELAEYRALIYKRLKDKEAEAELDEAFMVFDKDGSGHISADEIRQGMSKLQVELSDREVEEMIGKADIDKNGLINYQEFVKILMSKRQKRTTEGKKDDYGKG</sequence>
<dbReference type="GO" id="GO:0016460">
    <property type="term" value="C:myosin II complex"/>
    <property type="evidence" value="ECO:0007669"/>
    <property type="project" value="TreeGrafter"/>
</dbReference>
<keyword evidence="7" id="KW-1185">Reference proteome</keyword>
<keyword evidence="2" id="KW-0488">Methylation</keyword>
<dbReference type="PANTHER" id="PTHR23048">
    <property type="entry name" value="MYOSIN LIGHT CHAIN 1, 3"/>
    <property type="match status" value="1"/>
</dbReference>